<evidence type="ECO:0000313" key="1">
    <source>
        <dbReference type="EMBL" id="RKS95439.1"/>
    </source>
</evidence>
<proteinExistence type="predicted"/>
<organism evidence="1 2">
    <name type="scientific">Flavobacterium limicola</name>
    <dbReference type="NCBI Taxonomy" id="180441"/>
    <lineage>
        <taxon>Bacteria</taxon>
        <taxon>Pseudomonadati</taxon>
        <taxon>Bacteroidota</taxon>
        <taxon>Flavobacteriia</taxon>
        <taxon>Flavobacteriales</taxon>
        <taxon>Flavobacteriaceae</taxon>
        <taxon>Flavobacterium</taxon>
    </lineage>
</organism>
<keyword evidence="2" id="KW-1185">Reference proteome</keyword>
<gene>
    <name evidence="1" type="ORF">BC952_1117</name>
</gene>
<accession>A0A495S728</accession>
<protein>
    <submittedName>
        <fullName evidence="1">Uncharacterized protein</fullName>
    </submittedName>
</protein>
<comment type="caution">
    <text evidence="1">The sequence shown here is derived from an EMBL/GenBank/DDBJ whole genome shotgun (WGS) entry which is preliminary data.</text>
</comment>
<dbReference type="AlphaFoldDB" id="A0A495S728"/>
<dbReference type="EMBL" id="RBXA01000001">
    <property type="protein sequence ID" value="RKS95439.1"/>
    <property type="molecule type" value="Genomic_DNA"/>
</dbReference>
<dbReference type="Proteomes" id="UP000280091">
    <property type="component" value="Unassembled WGS sequence"/>
</dbReference>
<sequence>MYRFLEHNISFFQGDLSRYSLYPRPKAWDAAAIGAILRLLFSKHHEK</sequence>
<evidence type="ECO:0000313" key="2">
    <source>
        <dbReference type="Proteomes" id="UP000280091"/>
    </source>
</evidence>
<reference evidence="1 2" key="1">
    <citation type="submission" date="2018-10" db="EMBL/GenBank/DDBJ databases">
        <title>Genomic Encyclopedia of Archaeal and Bacterial Type Strains, Phase II (KMG-II): from individual species to whole genera.</title>
        <authorList>
            <person name="Goeker M."/>
        </authorList>
    </citation>
    <scope>NUCLEOTIDE SEQUENCE [LARGE SCALE GENOMIC DNA]</scope>
    <source>
        <strain evidence="1 2">DSM 15094</strain>
    </source>
</reference>
<name>A0A495S728_9FLAO</name>